<feature type="binding site" evidence="1">
    <location>
        <position position="59"/>
    </location>
    <ligand>
        <name>Zn(2+)</name>
        <dbReference type="ChEBI" id="CHEBI:29105"/>
    </ligand>
</feature>
<feature type="region of interest" description="Disordered" evidence="2">
    <location>
        <begin position="111"/>
        <end position="169"/>
    </location>
</feature>
<comment type="function">
    <text evidence="1">Binds to RNA polymerase (RNAP), stimulating transcription from principal, but not alternative sigma factor promoters.</text>
</comment>
<dbReference type="Gene3D" id="2.20.28.270">
    <property type="entry name" value="RNA polymerase-binding protein A"/>
    <property type="match status" value="1"/>
</dbReference>
<feature type="compositionally biased region" description="Basic residues" evidence="2">
    <location>
        <begin position="159"/>
        <end position="169"/>
    </location>
</feature>
<keyword evidence="1" id="KW-0804">Transcription</keyword>
<feature type="compositionally biased region" description="Low complexity" evidence="2">
    <location>
        <begin position="132"/>
        <end position="158"/>
    </location>
</feature>
<comment type="cofactor">
    <cofactor evidence="1">
        <name>Zn(2+)</name>
        <dbReference type="ChEBI" id="CHEBI:29105"/>
    </cofactor>
    <text evidence="1">Bind 1 Zn(2+) per subunit.</text>
</comment>
<dbReference type="InterPro" id="IPR038638">
    <property type="entry name" value="RbpA_sf"/>
</dbReference>
<organism evidence="3 4">
    <name type="scientific">Catenulispora subtropica</name>
    <dbReference type="NCBI Taxonomy" id="450798"/>
    <lineage>
        <taxon>Bacteria</taxon>
        <taxon>Bacillati</taxon>
        <taxon>Actinomycetota</taxon>
        <taxon>Actinomycetes</taxon>
        <taxon>Catenulisporales</taxon>
        <taxon>Catenulisporaceae</taxon>
        <taxon>Catenulispora</taxon>
    </lineage>
</organism>
<keyword evidence="1" id="KW-0805">Transcription regulation</keyword>
<dbReference type="Pfam" id="PF13397">
    <property type="entry name" value="RbpA"/>
    <property type="match status" value="1"/>
</dbReference>
<feature type="binding site" evidence="1">
    <location>
        <position position="56"/>
    </location>
    <ligand>
        <name>Zn(2+)</name>
        <dbReference type="ChEBI" id="CHEBI:29105"/>
    </ligand>
</feature>
<evidence type="ECO:0000313" key="3">
    <source>
        <dbReference type="EMBL" id="GAA2005402.1"/>
    </source>
</evidence>
<comment type="similarity">
    <text evidence="1">Belongs to the RNA polymerase-binding protein RbpA family.</text>
</comment>
<dbReference type="EMBL" id="BAAAQM010000086">
    <property type="protein sequence ID" value="GAA2005402.1"/>
    <property type="molecule type" value="Genomic_DNA"/>
</dbReference>
<feature type="binding site" evidence="1">
    <location>
        <position position="34"/>
    </location>
    <ligand>
        <name>Zn(2+)</name>
        <dbReference type="ChEBI" id="CHEBI:29105"/>
    </ligand>
</feature>
<keyword evidence="1" id="KW-0862">Zinc</keyword>
<comment type="caution">
    <text evidence="3">The sequence shown here is derived from an EMBL/GenBank/DDBJ whole genome shotgun (WGS) entry which is preliminary data.</text>
</comment>
<evidence type="ECO:0000256" key="2">
    <source>
        <dbReference type="SAM" id="MobiDB-lite"/>
    </source>
</evidence>
<name>A0ABN2TCW4_9ACTN</name>
<accession>A0ABN2TCW4</accession>
<keyword evidence="4" id="KW-1185">Reference proteome</keyword>
<evidence type="ECO:0000256" key="1">
    <source>
        <dbReference type="HAMAP-Rule" id="MF_01483"/>
    </source>
</evidence>
<feature type="binding site" evidence="1">
    <location>
        <position position="38"/>
    </location>
    <ligand>
        <name>Zn(2+)</name>
        <dbReference type="ChEBI" id="CHEBI:29105"/>
    </ligand>
</feature>
<comment type="subunit">
    <text evidence="1">Forms a complex with the RNAP catalytic core and with free principal sigma factors.</text>
</comment>
<keyword evidence="1" id="KW-0479">Metal-binding</keyword>
<dbReference type="InterPro" id="IPR025182">
    <property type="entry name" value="RNApol-bd_RbpA"/>
</dbReference>
<reference evidence="3 4" key="1">
    <citation type="journal article" date="2019" name="Int. J. Syst. Evol. Microbiol.">
        <title>The Global Catalogue of Microorganisms (GCM) 10K type strain sequencing project: providing services to taxonomists for standard genome sequencing and annotation.</title>
        <authorList>
            <consortium name="The Broad Institute Genomics Platform"/>
            <consortium name="The Broad Institute Genome Sequencing Center for Infectious Disease"/>
            <person name="Wu L."/>
            <person name="Ma J."/>
        </authorList>
    </citation>
    <scope>NUCLEOTIDE SEQUENCE [LARGE SCALE GENOMIC DNA]</scope>
    <source>
        <strain evidence="3 4">JCM 16013</strain>
    </source>
</reference>
<protein>
    <recommendedName>
        <fullName evidence="1">RNA polymerase-binding protein RbpA</fullName>
    </recommendedName>
</protein>
<dbReference type="Proteomes" id="UP001499854">
    <property type="component" value="Unassembled WGS sequence"/>
</dbReference>
<evidence type="ECO:0000313" key="4">
    <source>
        <dbReference type="Proteomes" id="UP001499854"/>
    </source>
</evidence>
<sequence length="169" mass="17910">MSERALRGTRLGATSYESDAGIDFAPRQDIEYVCPNEHRFIMPFSVEADVPPTWECKVCGAVALLVDGTPPEEKAGKPARTHWDMLMERRTVADLEEVLAERLAVLRDGGITGSDSVRPAPARTIAGRAKKSAAAAKASTVKAPAAPAGKPKTTSARSAARKTAAHTGD</sequence>
<proteinExistence type="inferred from homology"/>
<dbReference type="HAMAP" id="MF_01483">
    <property type="entry name" value="RbpA"/>
    <property type="match status" value="1"/>
</dbReference>
<gene>
    <name evidence="1" type="primary">rbpA</name>
    <name evidence="3" type="ORF">GCM10009838_84490</name>
</gene>